<dbReference type="AlphaFoldDB" id="A0AAN6U5Q0"/>
<dbReference type="GeneID" id="87823496"/>
<comment type="caution">
    <text evidence="1">The sequence shown here is derived from an EMBL/GenBank/DDBJ whole genome shotgun (WGS) entry which is preliminary data.</text>
</comment>
<dbReference type="RefSeq" id="XP_062650231.1">
    <property type="nucleotide sequence ID" value="XM_062786728.1"/>
</dbReference>
<protein>
    <submittedName>
        <fullName evidence="1">Uncharacterized protein</fullName>
    </submittedName>
</protein>
<name>A0AAN6U5Q0_9PEZI</name>
<proteinExistence type="predicted"/>
<reference evidence="1" key="2">
    <citation type="submission" date="2023-05" db="EMBL/GenBank/DDBJ databases">
        <authorList>
            <consortium name="Lawrence Berkeley National Laboratory"/>
            <person name="Steindorff A."/>
            <person name="Hensen N."/>
            <person name="Bonometti L."/>
            <person name="Westerberg I."/>
            <person name="Brannstrom I.O."/>
            <person name="Guillou S."/>
            <person name="Cros-Aarteil S."/>
            <person name="Calhoun S."/>
            <person name="Haridas S."/>
            <person name="Kuo A."/>
            <person name="Mondo S."/>
            <person name="Pangilinan J."/>
            <person name="Riley R."/>
            <person name="Labutti K."/>
            <person name="Andreopoulos B."/>
            <person name="Lipzen A."/>
            <person name="Chen C."/>
            <person name="Yanf M."/>
            <person name="Daum C."/>
            <person name="Ng V."/>
            <person name="Clum A."/>
            <person name="Ohm R."/>
            <person name="Martin F."/>
            <person name="Silar P."/>
            <person name="Natvig D."/>
            <person name="Lalanne C."/>
            <person name="Gautier V."/>
            <person name="Ament-Velasquez S.L."/>
            <person name="Kruys A."/>
            <person name="Hutchinson M.I."/>
            <person name="Powell A.J."/>
            <person name="Barry K."/>
            <person name="Miller A.N."/>
            <person name="Grigoriev I.V."/>
            <person name="Debuchy R."/>
            <person name="Gladieux P."/>
            <person name="Thoren M.H."/>
            <person name="Johannesson H."/>
        </authorList>
    </citation>
    <scope>NUCLEOTIDE SEQUENCE</scope>
    <source>
        <strain evidence="1">CBS 731.68</strain>
    </source>
</reference>
<keyword evidence="2" id="KW-1185">Reference proteome</keyword>
<dbReference type="Proteomes" id="UP001302602">
    <property type="component" value="Unassembled WGS sequence"/>
</dbReference>
<evidence type="ECO:0000313" key="2">
    <source>
        <dbReference type="Proteomes" id="UP001302602"/>
    </source>
</evidence>
<sequence>MLSCLRADQIPASTADFALVGIPSPSFRTEVRSVWSIDETTDVLIITRHPRLLRGSSHRLERGARSQCLLPGSPDPARTCTTHDITFLVVQKIPWFRHESSVLREAGSFHLAAALFAGPSAATGITGFAAKTEKRSMVGETGANTPIALHLFDK</sequence>
<organism evidence="1 2">
    <name type="scientific">Parathielavia appendiculata</name>
    <dbReference type="NCBI Taxonomy" id="2587402"/>
    <lineage>
        <taxon>Eukaryota</taxon>
        <taxon>Fungi</taxon>
        <taxon>Dikarya</taxon>
        <taxon>Ascomycota</taxon>
        <taxon>Pezizomycotina</taxon>
        <taxon>Sordariomycetes</taxon>
        <taxon>Sordariomycetidae</taxon>
        <taxon>Sordariales</taxon>
        <taxon>Chaetomiaceae</taxon>
        <taxon>Parathielavia</taxon>
    </lineage>
</organism>
<gene>
    <name evidence="1" type="ORF">N657DRAFT_309083</name>
</gene>
<reference evidence="1" key="1">
    <citation type="journal article" date="2023" name="Mol. Phylogenet. Evol.">
        <title>Genome-scale phylogeny and comparative genomics of the fungal order Sordariales.</title>
        <authorList>
            <person name="Hensen N."/>
            <person name="Bonometti L."/>
            <person name="Westerberg I."/>
            <person name="Brannstrom I.O."/>
            <person name="Guillou S."/>
            <person name="Cros-Aarteil S."/>
            <person name="Calhoun S."/>
            <person name="Haridas S."/>
            <person name="Kuo A."/>
            <person name="Mondo S."/>
            <person name="Pangilinan J."/>
            <person name="Riley R."/>
            <person name="LaButti K."/>
            <person name="Andreopoulos B."/>
            <person name="Lipzen A."/>
            <person name="Chen C."/>
            <person name="Yan M."/>
            <person name="Daum C."/>
            <person name="Ng V."/>
            <person name="Clum A."/>
            <person name="Steindorff A."/>
            <person name="Ohm R.A."/>
            <person name="Martin F."/>
            <person name="Silar P."/>
            <person name="Natvig D.O."/>
            <person name="Lalanne C."/>
            <person name="Gautier V."/>
            <person name="Ament-Velasquez S.L."/>
            <person name="Kruys A."/>
            <person name="Hutchinson M.I."/>
            <person name="Powell A.J."/>
            <person name="Barry K."/>
            <person name="Miller A.N."/>
            <person name="Grigoriev I.V."/>
            <person name="Debuchy R."/>
            <person name="Gladieux P."/>
            <person name="Hiltunen Thoren M."/>
            <person name="Johannesson H."/>
        </authorList>
    </citation>
    <scope>NUCLEOTIDE SEQUENCE</scope>
    <source>
        <strain evidence="1">CBS 731.68</strain>
    </source>
</reference>
<dbReference type="EMBL" id="MU853225">
    <property type="protein sequence ID" value="KAK4126460.1"/>
    <property type="molecule type" value="Genomic_DNA"/>
</dbReference>
<accession>A0AAN6U5Q0</accession>
<evidence type="ECO:0000313" key="1">
    <source>
        <dbReference type="EMBL" id="KAK4126460.1"/>
    </source>
</evidence>